<keyword evidence="2" id="KW-1185">Reference proteome</keyword>
<dbReference type="AlphaFoldDB" id="A0A3N6Q140"/>
<dbReference type="Gene3D" id="3.40.630.30">
    <property type="match status" value="1"/>
</dbReference>
<evidence type="ECO:0000313" key="1">
    <source>
        <dbReference type="EMBL" id="RQH55418.1"/>
    </source>
</evidence>
<sequence>MKNCPNYEPNHEQKKVEDTLDLCANLFVAFNNHELVGTARCNYAKDLDSDYYIKFYKISETVGDANVLSTSISRRFMVKSYLRGTLIALKIVQAHYKQLLLDEIKFNLIDNLAYLVPFFEKLGYQTIGTIDSSFYESRVLMVLDIVNIEHLEKIKSPLYRNLLESKKEYQF</sequence>
<proteinExistence type="predicted"/>
<reference evidence="1 2" key="1">
    <citation type="journal article" date="2018" name="ACS Chem. Biol.">
        <title>Ketoreductase domain dysfunction expands chemodiversity: malyngamide biosynthesis in the cyanobacterium Okeania hirsuta.</title>
        <authorList>
            <person name="Moss N.A."/>
            <person name="Leao T."/>
            <person name="Rankin M."/>
            <person name="McCullough T.M."/>
            <person name="Qu P."/>
            <person name="Korobeynikov A."/>
            <person name="Smith J.L."/>
            <person name="Gerwick L."/>
            <person name="Gerwick W.H."/>
        </authorList>
    </citation>
    <scope>NUCLEOTIDE SEQUENCE [LARGE SCALE GENOMIC DNA]</scope>
    <source>
        <strain evidence="1 2">PAB10Feb10-1</strain>
    </source>
</reference>
<organism evidence="1 2">
    <name type="scientific">Okeania hirsuta</name>
    <dbReference type="NCBI Taxonomy" id="1458930"/>
    <lineage>
        <taxon>Bacteria</taxon>
        <taxon>Bacillati</taxon>
        <taxon>Cyanobacteriota</taxon>
        <taxon>Cyanophyceae</taxon>
        <taxon>Oscillatoriophycideae</taxon>
        <taxon>Oscillatoriales</taxon>
        <taxon>Microcoleaceae</taxon>
        <taxon>Okeania</taxon>
    </lineage>
</organism>
<dbReference type="InterPro" id="IPR016181">
    <property type="entry name" value="Acyl_CoA_acyltransferase"/>
</dbReference>
<protein>
    <recommendedName>
        <fullName evidence="3">GNAT family N-acetyltransferase</fullName>
    </recommendedName>
</protein>
<accession>A0A3N6Q140</accession>
<dbReference type="Proteomes" id="UP000269154">
    <property type="component" value="Unassembled WGS sequence"/>
</dbReference>
<dbReference type="SUPFAM" id="SSF55729">
    <property type="entry name" value="Acyl-CoA N-acyltransferases (Nat)"/>
    <property type="match status" value="1"/>
</dbReference>
<gene>
    <name evidence="1" type="ORF">D5R40_02420</name>
</gene>
<comment type="caution">
    <text evidence="1">The sequence shown here is derived from an EMBL/GenBank/DDBJ whole genome shotgun (WGS) entry which is preliminary data.</text>
</comment>
<dbReference type="RefSeq" id="WP_124143594.1">
    <property type="nucleotide sequence ID" value="NZ_CAWOKI010000354.1"/>
</dbReference>
<name>A0A3N6Q140_9CYAN</name>
<dbReference type="OrthoDB" id="9809206at2"/>
<evidence type="ECO:0008006" key="3">
    <source>
        <dbReference type="Google" id="ProtNLM"/>
    </source>
</evidence>
<evidence type="ECO:0000313" key="2">
    <source>
        <dbReference type="Proteomes" id="UP000269154"/>
    </source>
</evidence>
<dbReference type="EMBL" id="RCBY01000007">
    <property type="protein sequence ID" value="RQH55418.1"/>
    <property type="molecule type" value="Genomic_DNA"/>
</dbReference>